<dbReference type="GO" id="GO:0031071">
    <property type="term" value="F:cysteine desulfurase activity"/>
    <property type="evidence" value="ECO:0007669"/>
    <property type="project" value="UniProtKB-UniRule"/>
</dbReference>
<dbReference type="GO" id="GO:0030170">
    <property type="term" value="F:pyridoxal phosphate binding"/>
    <property type="evidence" value="ECO:0007669"/>
    <property type="project" value="UniProtKB-UniRule"/>
</dbReference>
<dbReference type="EMBL" id="JADILX010000052">
    <property type="protein sequence ID" value="MBO8485357.1"/>
    <property type="molecule type" value="Genomic_DNA"/>
</dbReference>
<organism evidence="10 11">
    <name type="scientific">Candidatus Cryptobacteroides excrementavium</name>
    <dbReference type="NCBI Taxonomy" id="2840759"/>
    <lineage>
        <taxon>Bacteria</taxon>
        <taxon>Pseudomonadati</taxon>
        <taxon>Bacteroidota</taxon>
        <taxon>Bacteroidia</taxon>
        <taxon>Bacteroidales</taxon>
        <taxon>Candidatus Cryptobacteroides</taxon>
    </lineage>
</organism>
<dbReference type="PANTHER" id="PTHR43586:SF8">
    <property type="entry name" value="CYSTEINE DESULFURASE 1, CHLOROPLASTIC"/>
    <property type="match status" value="1"/>
</dbReference>
<dbReference type="NCBIfam" id="TIGR01979">
    <property type="entry name" value="sufS"/>
    <property type="match status" value="1"/>
</dbReference>
<dbReference type="PANTHER" id="PTHR43586">
    <property type="entry name" value="CYSTEINE DESULFURASE"/>
    <property type="match status" value="1"/>
</dbReference>
<evidence type="ECO:0000313" key="10">
    <source>
        <dbReference type="EMBL" id="MBO8485357.1"/>
    </source>
</evidence>
<protein>
    <recommendedName>
        <fullName evidence="8">Cysteine desulfurase</fullName>
        <ecNumber evidence="8">2.8.1.7</ecNumber>
    </recommendedName>
</protein>
<dbReference type="Gene3D" id="3.40.640.10">
    <property type="entry name" value="Type I PLP-dependent aspartate aminotransferase-like (Major domain)"/>
    <property type="match status" value="1"/>
</dbReference>
<name>A0A9D9NRH5_9BACT</name>
<keyword evidence="4 8" id="KW-0808">Transferase</keyword>
<evidence type="ECO:0000256" key="7">
    <source>
        <dbReference type="RuleBase" id="RU004504"/>
    </source>
</evidence>
<comment type="caution">
    <text evidence="10">The sequence shown here is derived from an EMBL/GenBank/DDBJ whole genome shotgun (WGS) entry which is preliminary data.</text>
</comment>
<comment type="function">
    <text evidence="2 8">Catalyzes the removal of elemental sulfur and selenium atoms from L-cysteine, L-cystine, L-selenocysteine, and L-selenocystine to produce L-alanine.</text>
</comment>
<dbReference type="InterPro" id="IPR015422">
    <property type="entry name" value="PyrdxlP-dep_Trfase_small"/>
</dbReference>
<evidence type="ECO:0000256" key="6">
    <source>
        <dbReference type="ARBA" id="ARBA00050776"/>
    </source>
</evidence>
<evidence type="ECO:0000256" key="4">
    <source>
        <dbReference type="ARBA" id="ARBA00022679"/>
    </source>
</evidence>
<dbReference type="Gene3D" id="3.90.1150.10">
    <property type="entry name" value="Aspartate Aminotransferase, domain 1"/>
    <property type="match status" value="1"/>
</dbReference>
<dbReference type="CDD" id="cd06453">
    <property type="entry name" value="SufS_like"/>
    <property type="match status" value="1"/>
</dbReference>
<dbReference type="InterPro" id="IPR016454">
    <property type="entry name" value="Cysteine_dSase"/>
</dbReference>
<dbReference type="InterPro" id="IPR020578">
    <property type="entry name" value="Aminotrans_V_PyrdxlP_BS"/>
</dbReference>
<dbReference type="InterPro" id="IPR010970">
    <property type="entry name" value="Cys_dSase_SufS"/>
</dbReference>
<dbReference type="InterPro" id="IPR000192">
    <property type="entry name" value="Aminotrans_V_dom"/>
</dbReference>
<dbReference type="GO" id="GO:0006534">
    <property type="term" value="P:cysteine metabolic process"/>
    <property type="evidence" value="ECO:0007669"/>
    <property type="project" value="UniProtKB-UniRule"/>
</dbReference>
<keyword evidence="5 8" id="KW-0663">Pyridoxal phosphate</keyword>
<evidence type="ECO:0000259" key="9">
    <source>
        <dbReference type="Pfam" id="PF00266"/>
    </source>
</evidence>
<evidence type="ECO:0000313" key="11">
    <source>
        <dbReference type="Proteomes" id="UP000823750"/>
    </source>
</evidence>
<dbReference type="EC" id="2.8.1.7" evidence="8"/>
<dbReference type="PIRSF" id="PIRSF005572">
    <property type="entry name" value="NifS"/>
    <property type="match status" value="1"/>
</dbReference>
<reference evidence="10" key="2">
    <citation type="journal article" date="2021" name="PeerJ">
        <title>Extensive microbial diversity within the chicken gut microbiome revealed by metagenomics and culture.</title>
        <authorList>
            <person name="Gilroy R."/>
            <person name="Ravi A."/>
            <person name="Getino M."/>
            <person name="Pursley I."/>
            <person name="Horton D.L."/>
            <person name="Alikhan N.F."/>
            <person name="Baker D."/>
            <person name="Gharbi K."/>
            <person name="Hall N."/>
            <person name="Watson M."/>
            <person name="Adriaenssens E.M."/>
            <person name="Foster-Nyarko E."/>
            <person name="Jarju S."/>
            <person name="Secka A."/>
            <person name="Antonio M."/>
            <person name="Oren A."/>
            <person name="Chaudhuri R.R."/>
            <person name="La Ragione R."/>
            <person name="Hildebrand F."/>
            <person name="Pallen M.J."/>
        </authorList>
    </citation>
    <scope>NUCLEOTIDE SEQUENCE</scope>
    <source>
        <strain evidence="10">B2-16538</strain>
    </source>
</reference>
<reference evidence="10" key="1">
    <citation type="submission" date="2020-10" db="EMBL/GenBank/DDBJ databases">
        <authorList>
            <person name="Gilroy R."/>
        </authorList>
    </citation>
    <scope>NUCLEOTIDE SEQUENCE</scope>
    <source>
        <strain evidence="10">B2-16538</strain>
    </source>
</reference>
<dbReference type="Pfam" id="PF00266">
    <property type="entry name" value="Aminotran_5"/>
    <property type="match status" value="1"/>
</dbReference>
<proteinExistence type="inferred from homology"/>
<sequence length="409" mass="45478">MDVNEIRRLVPALSRKVYGRDVVYFDNAATSQRPQSVIDEWVRMTVRCNANIHRAVHLMSGEATDAYEQARERVRRFINAKEKEEIVFTSGTTASVNLVAFSFGEAFVSEGDEVIVTECEHHSDIVPWQMMCQRKKAVLRVLPVDDTGHIKTGLLSGMLSSRTRIVCVTHISNVLGLVNPVREVVRLCHGQGIPVLVDGAQGIVHSKVDVQDLDCDFYAFSGHKIYAATGTGVLYGKKSWLDRMPPYMGGGEMVGTVRFSGTTYAPLPLKFEAGTQNFAGAATLCPALDFADSLAEDMYLCRYSDWVRDYLLDSLLSDERIHLYGVPAVRDEKIPLFSFSVEGVHHEDLALILDKMGIAVRSGQMCSEPLMDRFGVTGMLRASLAPYNTMEEAEYFMASLGKAIDMLRQ</sequence>
<evidence type="ECO:0000256" key="5">
    <source>
        <dbReference type="ARBA" id="ARBA00022898"/>
    </source>
</evidence>
<dbReference type="InterPro" id="IPR015421">
    <property type="entry name" value="PyrdxlP-dep_Trfase_major"/>
</dbReference>
<dbReference type="InterPro" id="IPR015424">
    <property type="entry name" value="PyrdxlP-dep_Trfase"/>
</dbReference>
<accession>A0A9D9NRH5</accession>
<comment type="cofactor">
    <cofactor evidence="1 7">
        <name>pyridoxal 5'-phosphate</name>
        <dbReference type="ChEBI" id="CHEBI:597326"/>
    </cofactor>
</comment>
<comment type="similarity">
    <text evidence="3 8">Belongs to the class-V pyridoxal-phosphate-dependent aminotransferase family. Csd subfamily.</text>
</comment>
<dbReference type="SUPFAM" id="SSF53383">
    <property type="entry name" value="PLP-dependent transferases"/>
    <property type="match status" value="1"/>
</dbReference>
<evidence type="ECO:0000256" key="2">
    <source>
        <dbReference type="ARBA" id="ARBA00002824"/>
    </source>
</evidence>
<feature type="domain" description="Aminotransferase class V" evidence="9">
    <location>
        <begin position="23"/>
        <end position="396"/>
    </location>
</feature>
<evidence type="ECO:0000256" key="8">
    <source>
        <dbReference type="RuleBase" id="RU004506"/>
    </source>
</evidence>
<dbReference type="PROSITE" id="PS00595">
    <property type="entry name" value="AA_TRANSFER_CLASS_5"/>
    <property type="match status" value="1"/>
</dbReference>
<evidence type="ECO:0000256" key="1">
    <source>
        <dbReference type="ARBA" id="ARBA00001933"/>
    </source>
</evidence>
<dbReference type="AlphaFoldDB" id="A0A9D9NRH5"/>
<dbReference type="Proteomes" id="UP000823750">
    <property type="component" value="Unassembled WGS sequence"/>
</dbReference>
<evidence type="ECO:0000256" key="3">
    <source>
        <dbReference type="ARBA" id="ARBA00010447"/>
    </source>
</evidence>
<gene>
    <name evidence="10" type="primary">sufS</name>
    <name evidence="10" type="ORF">IAB78_02915</name>
</gene>
<comment type="catalytic activity">
    <reaction evidence="6 8">
        <text>(sulfur carrier)-H + L-cysteine = (sulfur carrier)-SH + L-alanine</text>
        <dbReference type="Rhea" id="RHEA:43892"/>
        <dbReference type="Rhea" id="RHEA-COMP:14737"/>
        <dbReference type="Rhea" id="RHEA-COMP:14739"/>
        <dbReference type="ChEBI" id="CHEBI:29917"/>
        <dbReference type="ChEBI" id="CHEBI:35235"/>
        <dbReference type="ChEBI" id="CHEBI:57972"/>
        <dbReference type="ChEBI" id="CHEBI:64428"/>
        <dbReference type="EC" id="2.8.1.7"/>
    </reaction>
</comment>